<evidence type="ECO:0000313" key="2">
    <source>
        <dbReference type="Proteomes" id="UP000553756"/>
    </source>
</evidence>
<dbReference type="EMBL" id="JAAIIJ010000020">
    <property type="protein sequence ID" value="NMN02395.1"/>
    <property type="molecule type" value="Genomic_DNA"/>
</dbReference>
<gene>
    <name evidence="1" type="ORF">G1C94_1017</name>
</gene>
<protein>
    <recommendedName>
        <fullName evidence="3">Transposase</fullName>
    </recommendedName>
</protein>
<name>A0ABX1SYG0_9BIFI</name>
<evidence type="ECO:0008006" key="3">
    <source>
        <dbReference type="Google" id="ProtNLM"/>
    </source>
</evidence>
<keyword evidence="2" id="KW-1185">Reference proteome</keyword>
<comment type="caution">
    <text evidence="1">The sequence shown here is derived from an EMBL/GenBank/DDBJ whole genome shotgun (WGS) entry which is preliminary data.</text>
</comment>
<accession>A0ABX1SYG0</accession>
<organism evidence="1 2">
    <name type="scientific">Bifidobacterium panos</name>
    <dbReference type="NCBI Taxonomy" id="2675321"/>
    <lineage>
        <taxon>Bacteria</taxon>
        <taxon>Bacillati</taxon>
        <taxon>Actinomycetota</taxon>
        <taxon>Actinomycetes</taxon>
        <taxon>Bifidobacteriales</taxon>
        <taxon>Bifidobacteriaceae</taxon>
        <taxon>Bifidobacterium</taxon>
    </lineage>
</organism>
<reference evidence="1 2" key="1">
    <citation type="submission" date="2020-02" db="EMBL/GenBank/DDBJ databases">
        <title>Characterization of phylogenetic diversity of novel bifidobacterial species isolated in Czech ZOOs.</title>
        <authorList>
            <person name="Lugli G.A."/>
            <person name="Vera N.B."/>
            <person name="Ventura M."/>
        </authorList>
    </citation>
    <scope>NUCLEOTIDE SEQUENCE [LARGE SCALE GENOMIC DNA]</scope>
    <source>
        <strain evidence="1 2">DSM 109963</strain>
    </source>
</reference>
<evidence type="ECO:0000313" key="1">
    <source>
        <dbReference type="EMBL" id="NMN02395.1"/>
    </source>
</evidence>
<proteinExistence type="predicted"/>
<dbReference type="Proteomes" id="UP000553756">
    <property type="component" value="Unassembled WGS sequence"/>
</dbReference>
<sequence>MSLGGGRFSDEEVRLLRGLSAVANATRVRITYSDSFRKLCMRRYLAGESPVKIFREAGLDPELIGYKRIERSVARWKKMDTITRAAEERRQAIKRRHERAIGAALRIVGQPEIG</sequence>